<dbReference type="Proteomes" id="UP000191901">
    <property type="component" value="Chromosome"/>
</dbReference>
<organism evidence="1 2">
    <name type="scientific">Halomicronema hongdechloris C2206</name>
    <dbReference type="NCBI Taxonomy" id="1641165"/>
    <lineage>
        <taxon>Bacteria</taxon>
        <taxon>Bacillati</taxon>
        <taxon>Cyanobacteriota</taxon>
        <taxon>Cyanophyceae</taxon>
        <taxon>Nodosilineales</taxon>
        <taxon>Nodosilineaceae</taxon>
        <taxon>Halomicronema</taxon>
    </lineage>
</organism>
<gene>
    <name evidence="1" type="ORF">XM38_042190</name>
</gene>
<dbReference type="AlphaFoldDB" id="A0A1Z3HSK6"/>
<accession>A0A1Z3HSK6</accession>
<dbReference type="EMBL" id="CP021983">
    <property type="protein sequence ID" value="ASC73256.1"/>
    <property type="molecule type" value="Genomic_DNA"/>
</dbReference>
<proteinExistence type="predicted"/>
<keyword evidence="2" id="KW-1185">Reference proteome</keyword>
<evidence type="ECO:0008006" key="3">
    <source>
        <dbReference type="Google" id="ProtNLM"/>
    </source>
</evidence>
<sequence length="151" mass="17112">MKAVAIVDTSIFCNVLDIPHMNSERTQVMQKLKDLLEESTNLLLPMAAVYETGNHIAQLSDGGNRRQFAEVFIEQVKKAIKGEAPWQVMQLPDMEEVGEWLSNFPDSAMRGAGMGDLSIIKEWEKTIRITPNHRIFIWSLDGDLQGYDHIP</sequence>
<protein>
    <recommendedName>
        <fullName evidence="3">PIN domain-containing protein</fullName>
    </recommendedName>
</protein>
<dbReference type="OrthoDB" id="158697at2"/>
<dbReference type="RefSeq" id="WP_080811127.1">
    <property type="nucleotide sequence ID" value="NZ_CP021983.2"/>
</dbReference>
<evidence type="ECO:0000313" key="1">
    <source>
        <dbReference type="EMBL" id="ASC73256.1"/>
    </source>
</evidence>
<reference evidence="1 2" key="1">
    <citation type="journal article" date="2016" name="Biochim. Biophys. Acta">
        <title>Characterization of red-shifted phycobilisomes isolated from the chlorophyll f-containing cyanobacterium Halomicronema hongdechloris.</title>
        <authorList>
            <person name="Li Y."/>
            <person name="Lin Y."/>
            <person name="Garvey C.J."/>
            <person name="Birch D."/>
            <person name="Corkery R.W."/>
            <person name="Loughlin P.C."/>
            <person name="Scheer H."/>
            <person name="Willows R.D."/>
            <person name="Chen M."/>
        </authorList>
    </citation>
    <scope>NUCLEOTIDE SEQUENCE [LARGE SCALE GENOMIC DNA]</scope>
    <source>
        <strain evidence="1 2">C2206</strain>
    </source>
</reference>
<dbReference type="KEGG" id="hhg:XM38_042190"/>
<name>A0A1Z3HSK6_9CYAN</name>
<evidence type="ECO:0000313" key="2">
    <source>
        <dbReference type="Proteomes" id="UP000191901"/>
    </source>
</evidence>
<dbReference type="STRING" id="1641165.XM38_16780"/>